<dbReference type="CDD" id="cd06225">
    <property type="entry name" value="HAMP"/>
    <property type="match status" value="1"/>
</dbReference>
<organism evidence="9 10">
    <name type="scientific">[Lactobacillus] rogosae</name>
    <dbReference type="NCBI Taxonomy" id="706562"/>
    <lineage>
        <taxon>Bacteria</taxon>
        <taxon>Bacillati</taxon>
        <taxon>Bacillota</taxon>
        <taxon>Clostridia</taxon>
        <taxon>Lachnospirales</taxon>
        <taxon>Lachnospiraceae</taxon>
        <taxon>Lachnospira</taxon>
    </lineage>
</organism>
<keyword evidence="4" id="KW-0175">Coiled coil</keyword>
<sequence>MRKKISAKILVLVGVLFAAGAAGIIMGMILINSMNDKSQNISNECMQAVTLMADTQTSIEKVQKYANSSAAFRMQSRVNGGSNNNTAGSNSDNSGNNITDNNSNNAGGNTQPAGAADNSAGQSGTDTAKQGMAQQSGDTKDNATDMQENMENVIQTLTDTFDELEAVINKFGNAEVLEGLSEYKEVYDEYSSKIQSILSGDSSSMDDFFELTAEGNDGITTKIENAADNLNALISAQVSSASDELNSQYSLSVKAFSAILVVMIIMGVAITLMIFAIIRPLKSASSQLNNMIEDIEDNNGNLTARINVMSDDEIGILVDGINIFIEKLQLIMKEINVQSEVLRTSSDNMNLQVADVNNNANEVSAAMQQMAASMQEVSATVEQINAGADNIFEAIVNVNEQIEQGNKITGDIQNKSVKYMQDTNRGREAANAMVQNIREGLTGSIENSRQVERIQQLTDDILNISSQTNMLALNASIEAARAGEAGRGFAVVAEQIRNLADESRNIANNIQEISLIVTESVSALTGDSQRLIDYVDESILADYEKFSGITNDYRNDASRVNNILKNFAENARTLKNTMAETNSGISDISTTIDESTKGINEAADGVSGIVNSIDDIEKEAENNIIIGQKLQCYVQVFKKF</sequence>
<protein>
    <submittedName>
        <fullName evidence="9">Methyl-accepting chemotaxis protein</fullName>
    </submittedName>
</protein>
<comment type="caution">
    <text evidence="9">The sequence shown here is derived from an EMBL/GenBank/DDBJ whole genome shotgun (WGS) entry which is preliminary data.</text>
</comment>
<dbReference type="RefSeq" id="WP_349153306.1">
    <property type="nucleotide sequence ID" value="NZ_JBBMER010000002.1"/>
</dbReference>
<evidence type="ECO:0000313" key="10">
    <source>
        <dbReference type="Proteomes" id="UP001442364"/>
    </source>
</evidence>
<comment type="similarity">
    <text evidence="2">Belongs to the methyl-accepting chemotaxis (MCP) protein family.</text>
</comment>
<feature type="coiled-coil region" evidence="4">
    <location>
        <begin position="285"/>
        <end position="312"/>
    </location>
</feature>
<dbReference type="PANTHER" id="PTHR32089">
    <property type="entry name" value="METHYL-ACCEPTING CHEMOTAXIS PROTEIN MCPB"/>
    <property type="match status" value="1"/>
</dbReference>
<feature type="compositionally biased region" description="Polar residues" evidence="5">
    <location>
        <begin position="119"/>
        <end position="137"/>
    </location>
</feature>
<dbReference type="SUPFAM" id="SSF58104">
    <property type="entry name" value="Methyl-accepting chemotaxis protein (MCP) signaling domain"/>
    <property type="match status" value="1"/>
</dbReference>
<evidence type="ECO:0000256" key="5">
    <source>
        <dbReference type="SAM" id="MobiDB-lite"/>
    </source>
</evidence>
<keyword evidence="10" id="KW-1185">Reference proteome</keyword>
<evidence type="ECO:0000313" key="9">
    <source>
        <dbReference type="EMBL" id="MEQ2379025.1"/>
    </source>
</evidence>
<dbReference type="InterPro" id="IPR003660">
    <property type="entry name" value="HAMP_dom"/>
</dbReference>
<feature type="compositionally biased region" description="Low complexity" evidence="5">
    <location>
        <begin position="79"/>
        <end position="109"/>
    </location>
</feature>
<evidence type="ECO:0000259" key="7">
    <source>
        <dbReference type="PROSITE" id="PS50111"/>
    </source>
</evidence>
<keyword evidence="6" id="KW-1133">Transmembrane helix</keyword>
<dbReference type="SMART" id="SM00283">
    <property type="entry name" value="MA"/>
    <property type="match status" value="1"/>
</dbReference>
<dbReference type="Proteomes" id="UP001442364">
    <property type="component" value="Unassembled WGS sequence"/>
</dbReference>
<dbReference type="InterPro" id="IPR004089">
    <property type="entry name" value="MCPsignal_dom"/>
</dbReference>
<accession>A0ABV1BU37</accession>
<feature type="transmembrane region" description="Helical" evidence="6">
    <location>
        <begin position="9"/>
        <end position="31"/>
    </location>
</feature>
<evidence type="ECO:0000256" key="4">
    <source>
        <dbReference type="SAM" id="Coils"/>
    </source>
</evidence>
<feature type="region of interest" description="Disordered" evidence="5">
    <location>
        <begin position="76"/>
        <end position="143"/>
    </location>
</feature>
<proteinExistence type="inferred from homology"/>
<feature type="domain" description="Methyl-accepting transducer" evidence="7">
    <location>
        <begin position="338"/>
        <end position="589"/>
    </location>
</feature>
<dbReference type="Pfam" id="PF00015">
    <property type="entry name" value="MCPsignal"/>
    <property type="match status" value="1"/>
</dbReference>
<dbReference type="PROSITE" id="PS50111">
    <property type="entry name" value="CHEMOTAXIS_TRANSDUC_2"/>
    <property type="match status" value="1"/>
</dbReference>
<feature type="transmembrane region" description="Helical" evidence="6">
    <location>
        <begin position="255"/>
        <end position="278"/>
    </location>
</feature>
<keyword evidence="1 3" id="KW-0807">Transducer</keyword>
<evidence type="ECO:0000256" key="6">
    <source>
        <dbReference type="SAM" id="Phobius"/>
    </source>
</evidence>
<evidence type="ECO:0000256" key="3">
    <source>
        <dbReference type="PROSITE-ProRule" id="PRU00284"/>
    </source>
</evidence>
<dbReference type="Gene3D" id="1.10.287.950">
    <property type="entry name" value="Methyl-accepting chemotaxis protein"/>
    <property type="match status" value="1"/>
</dbReference>
<reference evidence="9 10" key="1">
    <citation type="submission" date="2024-03" db="EMBL/GenBank/DDBJ databases">
        <title>Human intestinal bacterial collection.</title>
        <authorList>
            <person name="Pauvert C."/>
            <person name="Hitch T.C.A."/>
            <person name="Clavel T."/>
        </authorList>
    </citation>
    <scope>NUCLEOTIDE SEQUENCE [LARGE SCALE GENOMIC DNA]</scope>
    <source>
        <strain evidence="9 10">CLA-AA-H255</strain>
    </source>
</reference>
<evidence type="ECO:0000259" key="8">
    <source>
        <dbReference type="PROSITE" id="PS50885"/>
    </source>
</evidence>
<keyword evidence="6" id="KW-0472">Membrane</keyword>
<feature type="domain" description="HAMP" evidence="8">
    <location>
        <begin position="275"/>
        <end position="333"/>
    </location>
</feature>
<dbReference type="PROSITE" id="PS50885">
    <property type="entry name" value="HAMP"/>
    <property type="match status" value="1"/>
</dbReference>
<dbReference type="EMBL" id="JBBMER010000002">
    <property type="protein sequence ID" value="MEQ2379025.1"/>
    <property type="molecule type" value="Genomic_DNA"/>
</dbReference>
<gene>
    <name evidence="9" type="ORF">WMO14_03880</name>
</gene>
<evidence type="ECO:0000256" key="2">
    <source>
        <dbReference type="ARBA" id="ARBA00029447"/>
    </source>
</evidence>
<name>A0ABV1BU37_9FIRM</name>
<keyword evidence="6" id="KW-0812">Transmembrane</keyword>
<dbReference type="PANTHER" id="PTHR32089:SF112">
    <property type="entry name" value="LYSOZYME-LIKE PROTEIN-RELATED"/>
    <property type="match status" value="1"/>
</dbReference>
<evidence type="ECO:0000256" key="1">
    <source>
        <dbReference type="ARBA" id="ARBA00023224"/>
    </source>
</evidence>
<dbReference type="SMART" id="SM00304">
    <property type="entry name" value="HAMP"/>
    <property type="match status" value="1"/>
</dbReference>